<dbReference type="HOGENOM" id="CLU_2850013_0_0_1"/>
<protein>
    <submittedName>
        <fullName evidence="2">Uncharacterized protein</fullName>
    </submittedName>
</protein>
<feature type="compositionally biased region" description="Polar residues" evidence="1">
    <location>
        <begin position="1"/>
        <end position="24"/>
    </location>
</feature>
<dbReference type="Proteomes" id="UP000027265">
    <property type="component" value="Unassembled WGS sequence"/>
</dbReference>
<evidence type="ECO:0000313" key="3">
    <source>
        <dbReference type="Proteomes" id="UP000027265"/>
    </source>
</evidence>
<dbReference type="InParanoid" id="A0A067P6E1"/>
<sequence length="65" mass="7283">MHCWTNTDELSKSSILKHPPSSQVRKNHIPCSPSIPPSKFVPTNSSRSIPVPHRSRHSLSPWSLS</sequence>
<organism evidence="2 3">
    <name type="scientific">Jaapia argillacea MUCL 33604</name>
    <dbReference type="NCBI Taxonomy" id="933084"/>
    <lineage>
        <taxon>Eukaryota</taxon>
        <taxon>Fungi</taxon>
        <taxon>Dikarya</taxon>
        <taxon>Basidiomycota</taxon>
        <taxon>Agaricomycotina</taxon>
        <taxon>Agaricomycetes</taxon>
        <taxon>Agaricomycetidae</taxon>
        <taxon>Jaapiales</taxon>
        <taxon>Jaapiaceae</taxon>
        <taxon>Jaapia</taxon>
    </lineage>
</organism>
<dbReference type="AlphaFoldDB" id="A0A067P6E1"/>
<keyword evidence="3" id="KW-1185">Reference proteome</keyword>
<dbReference type="EMBL" id="KL197761">
    <property type="protein sequence ID" value="KDQ50354.1"/>
    <property type="molecule type" value="Genomic_DNA"/>
</dbReference>
<proteinExistence type="predicted"/>
<feature type="region of interest" description="Disordered" evidence="1">
    <location>
        <begin position="1"/>
        <end position="65"/>
    </location>
</feature>
<name>A0A067P6E1_9AGAM</name>
<evidence type="ECO:0000313" key="2">
    <source>
        <dbReference type="EMBL" id="KDQ50354.1"/>
    </source>
</evidence>
<reference evidence="3" key="1">
    <citation type="journal article" date="2014" name="Proc. Natl. Acad. Sci. U.S.A.">
        <title>Extensive sampling of basidiomycete genomes demonstrates inadequacy of the white-rot/brown-rot paradigm for wood decay fungi.</title>
        <authorList>
            <person name="Riley R."/>
            <person name="Salamov A.A."/>
            <person name="Brown D.W."/>
            <person name="Nagy L.G."/>
            <person name="Floudas D."/>
            <person name="Held B.W."/>
            <person name="Levasseur A."/>
            <person name="Lombard V."/>
            <person name="Morin E."/>
            <person name="Otillar R."/>
            <person name="Lindquist E.A."/>
            <person name="Sun H."/>
            <person name="LaButti K.M."/>
            <person name="Schmutz J."/>
            <person name="Jabbour D."/>
            <person name="Luo H."/>
            <person name="Baker S.E."/>
            <person name="Pisabarro A.G."/>
            <person name="Walton J.D."/>
            <person name="Blanchette R.A."/>
            <person name="Henrissat B."/>
            <person name="Martin F."/>
            <person name="Cullen D."/>
            <person name="Hibbett D.S."/>
            <person name="Grigoriev I.V."/>
        </authorList>
    </citation>
    <scope>NUCLEOTIDE SEQUENCE [LARGE SCALE GENOMIC DNA]</scope>
    <source>
        <strain evidence="3">MUCL 33604</strain>
    </source>
</reference>
<accession>A0A067P6E1</accession>
<gene>
    <name evidence="2" type="ORF">JAAARDRAFT_74256</name>
</gene>
<evidence type="ECO:0000256" key="1">
    <source>
        <dbReference type="SAM" id="MobiDB-lite"/>
    </source>
</evidence>